<dbReference type="InterPro" id="IPR036464">
    <property type="entry name" value="Rubisco_LSMT_subst-bd_sf"/>
</dbReference>
<dbReference type="Proteomes" id="UP000076727">
    <property type="component" value="Unassembled WGS sequence"/>
</dbReference>
<organism evidence="6 7">
    <name type="scientific">Daedalea quercina L-15889</name>
    <dbReference type="NCBI Taxonomy" id="1314783"/>
    <lineage>
        <taxon>Eukaryota</taxon>
        <taxon>Fungi</taxon>
        <taxon>Dikarya</taxon>
        <taxon>Basidiomycota</taxon>
        <taxon>Agaricomycotina</taxon>
        <taxon>Agaricomycetes</taxon>
        <taxon>Polyporales</taxon>
        <taxon>Fomitopsis</taxon>
    </lineage>
</organism>
<dbReference type="InterPro" id="IPR044430">
    <property type="entry name" value="SETD6_SET"/>
</dbReference>
<dbReference type="PANTHER" id="PTHR13271:SF34">
    <property type="entry name" value="N-LYSINE METHYLTRANSFERASE SETD6"/>
    <property type="match status" value="1"/>
</dbReference>
<dbReference type="InterPro" id="IPR001214">
    <property type="entry name" value="SET_dom"/>
</dbReference>
<feature type="region of interest" description="Disordered" evidence="4">
    <location>
        <begin position="468"/>
        <end position="502"/>
    </location>
</feature>
<keyword evidence="1" id="KW-0489">Methyltransferase</keyword>
<name>A0A165SA92_9APHY</name>
<dbReference type="PANTHER" id="PTHR13271">
    <property type="entry name" value="UNCHARACTERIZED PUTATIVE METHYLTRANSFERASE"/>
    <property type="match status" value="1"/>
</dbReference>
<reference evidence="6 7" key="1">
    <citation type="journal article" date="2016" name="Mol. Biol. Evol.">
        <title>Comparative Genomics of Early-Diverging Mushroom-Forming Fungi Provides Insights into the Origins of Lignocellulose Decay Capabilities.</title>
        <authorList>
            <person name="Nagy L.G."/>
            <person name="Riley R."/>
            <person name="Tritt A."/>
            <person name="Adam C."/>
            <person name="Daum C."/>
            <person name="Floudas D."/>
            <person name="Sun H."/>
            <person name="Yadav J.S."/>
            <person name="Pangilinan J."/>
            <person name="Larsson K.H."/>
            <person name="Matsuura K."/>
            <person name="Barry K."/>
            <person name="Labutti K."/>
            <person name="Kuo R."/>
            <person name="Ohm R.A."/>
            <person name="Bhattacharya S.S."/>
            <person name="Shirouzu T."/>
            <person name="Yoshinaga Y."/>
            <person name="Martin F.M."/>
            <person name="Grigoriev I.V."/>
            <person name="Hibbett D.S."/>
        </authorList>
    </citation>
    <scope>NUCLEOTIDE SEQUENCE [LARGE SCALE GENOMIC DNA]</scope>
    <source>
        <strain evidence="6 7">L-15889</strain>
    </source>
</reference>
<dbReference type="PROSITE" id="PS50280">
    <property type="entry name" value="SET"/>
    <property type="match status" value="1"/>
</dbReference>
<dbReference type="InterPro" id="IPR046341">
    <property type="entry name" value="SET_dom_sf"/>
</dbReference>
<dbReference type="CDD" id="cd19178">
    <property type="entry name" value="SET_SETD6"/>
    <property type="match status" value="1"/>
</dbReference>
<evidence type="ECO:0000256" key="3">
    <source>
        <dbReference type="ARBA" id="ARBA00022691"/>
    </source>
</evidence>
<dbReference type="SUPFAM" id="SSF81822">
    <property type="entry name" value="RuBisCo LSMT C-terminal, substrate-binding domain"/>
    <property type="match status" value="1"/>
</dbReference>
<proteinExistence type="predicted"/>
<evidence type="ECO:0000256" key="2">
    <source>
        <dbReference type="ARBA" id="ARBA00022679"/>
    </source>
</evidence>
<dbReference type="InterPro" id="IPR050600">
    <property type="entry name" value="SETD3_SETD6_MTase"/>
</dbReference>
<dbReference type="EMBL" id="KV429044">
    <property type="protein sequence ID" value="KZT71724.1"/>
    <property type="molecule type" value="Genomic_DNA"/>
</dbReference>
<keyword evidence="2" id="KW-0808">Transferase</keyword>
<dbReference type="AlphaFoldDB" id="A0A165SA92"/>
<dbReference type="Pfam" id="PF00856">
    <property type="entry name" value="SET"/>
    <property type="match status" value="1"/>
</dbReference>
<evidence type="ECO:0000313" key="6">
    <source>
        <dbReference type="EMBL" id="KZT71724.1"/>
    </source>
</evidence>
<dbReference type="GO" id="GO:0032259">
    <property type="term" value="P:methylation"/>
    <property type="evidence" value="ECO:0007669"/>
    <property type="project" value="UniProtKB-KW"/>
</dbReference>
<evidence type="ECO:0000259" key="5">
    <source>
        <dbReference type="PROSITE" id="PS50280"/>
    </source>
</evidence>
<dbReference type="SUPFAM" id="SSF82199">
    <property type="entry name" value="SET domain"/>
    <property type="match status" value="1"/>
</dbReference>
<feature type="compositionally biased region" description="Basic and acidic residues" evidence="4">
    <location>
        <begin position="484"/>
        <end position="494"/>
    </location>
</feature>
<dbReference type="Gene3D" id="3.90.1420.10">
    <property type="entry name" value="Rubisco LSMT, substrate-binding domain"/>
    <property type="match status" value="1"/>
</dbReference>
<dbReference type="InterPro" id="IPR015353">
    <property type="entry name" value="Rubisco_LSMT_subst-bd"/>
</dbReference>
<evidence type="ECO:0000256" key="1">
    <source>
        <dbReference type="ARBA" id="ARBA00022603"/>
    </source>
</evidence>
<dbReference type="GO" id="GO:0016279">
    <property type="term" value="F:protein-lysine N-methyltransferase activity"/>
    <property type="evidence" value="ECO:0007669"/>
    <property type="project" value="InterPro"/>
</dbReference>
<dbReference type="STRING" id="1314783.A0A165SA92"/>
<sequence>MSTEDLIGWFKSKNGFIDTSSMGFAEFPGHGRGAVALKDIPQGHTLFEIPRDLTLSTRTSVLPSRLGMETWKQSGLDKGWAGLILCMMWEESQGSASKWSTYLSSLPSAFDTPMFWPDKDLKELSGTAVVDKIGKEEAERDFKEKVVPAMQSRADLFPEAAHHHYLLERYHIMGSRILSRSFDVEPWSGDEEHIDAAEDNDAEAMDVDGQSLDTRGEGTVDDADEQADDTLEVGSVDLDDEDTENSANVAMVPIADMLNARYGSENAKLFYEARNLRMVTTKPIKTGEQIWNTYGDPPNSDLLRRYGHVDLVPVPQSLGGIGNPADIVEIRGDLAVAVTAVDPVSLGERVDWWLENADDDTFVIGTDCELPEELVSFVRLLMMPSDEWEKTSKKGKLPKSKVDVNVLDVIEKTLKRRMQDYPDTLEEDEKLLEPENADSLSINKKYAIIVRLGEKRILRGVLKRVRAAKEKLQPVPSSGKDKKRAREATDTHPRDKGKKSKR</sequence>
<keyword evidence="3" id="KW-0949">S-adenosyl-L-methionine</keyword>
<evidence type="ECO:0000256" key="4">
    <source>
        <dbReference type="SAM" id="MobiDB-lite"/>
    </source>
</evidence>
<dbReference type="Gene3D" id="3.90.1410.10">
    <property type="entry name" value="set domain protein methyltransferase, domain 1"/>
    <property type="match status" value="2"/>
</dbReference>
<evidence type="ECO:0000313" key="7">
    <source>
        <dbReference type="Proteomes" id="UP000076727"/>
    </source>
</evidence>
<protein>
    <submittedName>
        <fullName evidence="6">SET domain-containing protein</fullName>
    </submittedName>
</protein>
<dbReference type="OrthoDB" id="341421at2759"/>
<accession>A0A165SA92</accession>
<dbReference type="Pfam" id="PF09273">
    <property type="entry name" value="Rubis-subs-bind"/>
    <property type="match status" value="1"/>
</dbReference>
<feature type="domain" description="SET" evidence="5">
    <location>
        <begin position="20"/>
        <end position="295"/>
    </location>
</feature>
<dbReference type="GO" id="GO:0005634">
    <property type="term" value="C:nucleus"/>
    <property type="evidence" value="ECO:0007669"/>
    <property type="project" value="TreeGrafter"/>
</dbReference>
<keyword evidence="7" id="KW-1185">Reference proteome</keyword>
<gene>
    <name evidence="6" type="ORF">DAEQUDRAFT_723812</name>
</gene>